<name>A0ABC8T7F8_9AQUA</name>
<protein>
    <recommendedName>
        <fullName evidence="5">Pentatricopeptide repeat-containing protein</fullName>
    </recommendedName>
</protein>
<dbReference type="EMBL" id="CAUOFW020004314">
    <property type="protein sequence ID" value="CAK9165085.1"/>
    <property type="molecule type" value="Genomic_DNA"/>
</dbReference>
<evidence type="ECO:0000313" key="3">
    <source>
        <dbReference type="EMBL" id="CAK9165085.1"/>
    </source>
</evidence>
<gene>
    <name evidence="3" type="ORF">ILEXP_LOCUS34229</name>
</gene>
<dbReference type="FunFam" id="1.25.40.10:FF:000343">
    <property type="entry name" value="Pentatricopeptide repeat-containing protein At3g58590"/>
    <property type="match status" value="2"/>
</dbReference>
<evidence type="ECO:0000256" key="2">
    <source>
        <dbReference type="PROSITE-ProRule" id="PRU00708"/>
    </source>
</evidence>
<dbReference type="Pfam" id="PF01535">
    <property type="entry name" value="PPR"/>
    <property type="match status" value="3"/>
</dbReference>
<comment type="caution">
    <text evidence="3">The sequence shown here is derived from an EMBL/GenBank/DDBJ whole genome shotgun (WGS) entry which is preliminary data.</text>
</comment>
<dbReference type="PROSITE" id="PS51375">
    <property type="entry name" value="PPR"/>
    <property type="match status" value="4"/>
</dbReference>
<dbReference type="InterPro" id="IPR011990">
    <property type="entry name" value="TPR-like_helical_dom_sf"/>
</dbReference>
<dbReference type="Proteomes" id="UP001642360">
    <property type="component" value="Unassembled WGS sequence"/>
</dbReference>
<dbReference type="FunFam" id="1.25.40.10:FF:001093">
    <property type="entry name" value="Pentatricopeptide repeat-containing protein At2g34400"/>
    <property type="match status" value="1"/>
</dbReference>
<dbReference type="AlphaFoldDB" id="A0ABC8T7F8"/>
<organism evidence="3 4">
    <name type="scientific">Ilex paraguariensis</name>
    <name type="common">yerba mate</name>
    <dbReference type="NCBI Taxonomy" id="185542"/>
    <lineage>
        <taxon>Eukaryota</taxon>
        <taxon>Viridiplantae</taxon>
        <taxon>Streptophyta</taxon>
        <taxon>Embryophyta</taxon>
        <taxon>Tracheophyta</taxon>
        <taxon>Spermatophyta</taxon>
        <taxon>Magnoliopsida</taxon>
        <taxon>eudicotyledons</taxon>
        <taxon>Gunneridae</taxon>
        <taxon>Pentapetalae</taxon>
        <taxon>asterids</taxon>
        <taxon>campanulids</taxon>
        <taxon>Aquifoliales</taxon>
        <taxon>Aquifoliaceae</taxon>
        <taxon>Ilex</taxon>
    </lineage>
</organism>
<evidence type="ECO:0000256" key="1">
    <source>
        <dbReference type="ARBA" id="ARBA00022737"/>
    </source>
</evidence>
<dbReference type="Pfam" id="PF20431">
    <property type="entry name" value="E_motif"/>
    <property type="match status" value="1"/>
</dbReference>
<dbReference type="Gene3D" id="1.25.40.10">
    <property type="entry name" value="Tetratricopeptide repeat domain"/>
    <property type="match status" value="6"/>
</dbReference>
<feature type="repeat" description="PPR" evidence="2">
    <location>
        <begin position="133"/>
        <end position="167"/>
    </location>
</feature>
<dbReference type="InterPro" id="IPR046848">
    <property type="entry name" value="E_motif"/>
</dbReference>
<keyword evidence="4" id="KW-1185">Reference proteome</keyword>
<proteinExistence type="predicted"/>
<dbReference type="PANTHER" id="PTHR47926">
    <property type="entry name" value="PENTATRICOPEPTIDE REPEAT-CONTAINING PROTEIN"/>
    <property type="match status" value="1"/>
</dbReference>
<dbReference type="Pfam" id="PF13041">
    <property type="entry name" value="PPR_2"/>
    <property type="match status" value="3"/>
</dbReference>
<dbReference type="InterPro" id="IPR046960">
    <property type="entry name" value="PPR_At4g14850-like_plant"/>
</dbReference>
<reference evidence="3 4" key="1">
    <citation type="submission" date="2024-02" db="EMBL/GenBank/DDBJ databases">
        <authorList>
            <person name="Vignale AGUSTIN F."/>
            <person name="Sosa J E."/>
            <person name="Modenutti C."/>
        </authorList>
    </citation>
    <scope>NUCLEOTIDE SEQUENCE [LARGE SCALE GENOMIC DNA]</scope>
</reference>
<evidence type="ECO:0008006" key="5">
    <source>
        <dbReference type="Google" id="ProtNLM"/>
    </source>
</evidence>
<dbReference type="InterPro" id="IPR002885">
    <property type="entry name" value="PPR_rpt"/>
</dbReference>
<feature type="repeat" description="PPR" evidence="2">
    <location>
        <begin position="335"/>
        <end position="369"/>
    </location>
</feature>
<feature type="repeat" description="PPR" evidence="2">
    <location>
        <begin position="234"/>
        <end position="268"/>
    </location>
</feature>
<sequence>MSSLFPTTVVPCPSKPQQTFPSLKINPLNNTLTSSSCKLLQEIQHPNFSTTQLSVSSKVLTCDQPLILNDWPQHLKFSIGSGNLYLGQSIHGFLMKLGYENNSFQGNNLINLYANFNRVNDAQRVFDEMRYRNTITWTSLINGYSRVNDVESVFKIANDMYRLEEEFNEHTCSVILRACESPDDRIKGQQIHGFVVKSGFCEDVVVGTSLISMYSRSGFLEDAEKVYSEWSYKDVRCLNFLISEYGKVGYLEKAIWVFIDLLSFGLEPTDYTFTNVISACDGAVGVAIGRQLHGLSIKHDLVGETSVGNAIVTMYGKHGLIEEAESMFHRLNERNLVSWTALLSGYVKNGHGELALKRFVKMVDLGIYIDCTCLATVLDGCSECNNLDLGLQFHGFVLKLGFLSHIKVGTALIDLYAKCGNQKCAKLLFDDISIKSTAMFNATLVGFTKVDEADDEDYMTVLGHLRLTGIKPDSVTFAQLLSLTADQACLVKGKSLHAYIVKTGFEADFTVSNAVITMYAKCGSIEDAYHTFFGMNDQDKISWNAMVSAFALHGQGEEALLVFEEMMKEGFVPDEITILAVLQGCNYSGLWDYGFCLFGEMELKYGVKPVLEHFACMVDILGRAGKFVEAIDFISKSRFSDSPLLWRTLVHACKLHGNMHFGKIATQQLLELTPKEAGSYILVSNMFAEGGMLDEAARVRTAMTDLKMSKEAGCSWIEIDKMTHQFWAGSKEKKKSRDVYAILDILTAEMKQISGDITNL</sequence>
<keyword evidence="1" id="KW-0677">Repeat</keyword>
<accession>A0ABC8T7F8</accession>
<dbReference type="NCBIfam" id="TIGR00756">
    <property type="entry name" value="PPR"/>
    <property type="match status" value="3"/>
</dbReference>
<feature type="repeat" description="PPR" evidence="2">
    <location>
        <begin position="539"/>
        <end position="573"/>
    </location>
</feature>
<evidence type="ECO:0000313" key="4">
    <source>
        <dbReference type="Proteomes" id="UP001642360"/>
    </source>
</evidence>